<proteinExistence type="predicted"/>
<dbReference type="AlphaFoldDB" id="A0AA94IVS1"/>
<dbReference type="Proteomes" id="UP000198427">
    <property type="component" value="Unassembled WGS sequence"/>
</dbReference>
<keyword evidence="2" id="KW-1185">Reference proteome</keyword>
<organism evidence="1 2">
    <name type="scientific">Prevotella jejuni</name>
    <dbReference type="NCBI Taxonomy" id="1177574"/>
    <lineage>
        <taxon>Bacteria</taxon>
        <taxon>Pseudomonadati</taxon>
        <taxon>Bacteroidota</taxon>
        <taxon>Bacteroidia</taxon>
        <taxon>Bacteroidales</taxon>
        <taxon>Prevotellaceae</taxon>
        <taxon>Prevotella</taxon>
    </lineage>
</organism>
<evidence type="ECO:0000313" key="2">
    <source>
        <dbReference type="Proteomes" id="UP000198427"/>
    </source>
</evidence>
<reference evidence="1 2" key="1">
    <citation type="submission" date="2017-06" db="EMBL/GenBank/DDBJ databases">
        <authorList>
            <person name="Varghese N."/>
            <person name="Submissions S."/>
        </authorList>
    </citation>
    <scope>NUCLEOTIDE SEQUENCE [LARGE SCALE GENOMIC DNA]</scope>
    <source>
        <strain evidence="1 2">DSM 26989</strain>
    </source>
</reference>
<evidence type="ECO:0000313" key="1">
    <source>
        <dbReference type="EMBL" id="SNS02752.1"/>
    </source>
</evidence>
<accession>A0AA94IVS1</accession>
<protein>
    <submittedName>
        <fullName evidence="1">Uncharacterized protein</fullName>
    </submittedName>
</protein>
<gene>
    <name evidence="1" type="ORF">SAMN06265364_1302</name>
</gene>
<sequence>MELINYMKSEGYEVRWRRASSRGKKGVFYRQEEHVLERRKAWS</sequence>
<name>A0AA94IVS1_9BACT</name>
<comment type="caution">
    <text evidence="1">The sequence shown here is derived from an EMBL/GenBank/DDBJ whole genome shotgun (WGS) entry which is preliminary data.</text>
</comment>
<dbReference type="EMBL" id="FZNZ01000030">
    <property type="protein sequence ID" value="SNS02752.1"/>
    <property type="molecule type" value="Genomic_DNA"/>
</dbReference>